<dbReference type="Pfam" id="PF21113">
    <property type="entry name" value="LarA_C"/>
    <property type="match status" value="1"/>
</dbReference>
<dbReference type="InterPro" id="IPR043166">
    <property type="entry name" value="LarA-like_C"/>
</dbReference>
<name>A0A318E8K8_9FIRM</name>
<dbReference type="EMBL" id="QICM01000013">
    <property type="protein sequence ID" value="PXV65566.1"/>
    <property type="molecule type" value="Genomic_DNA"/>
</dbReference>
<evidence type="ECO:0000259" key="2">
    <source>
        <dbReference type="Pfam" id="PF21113"/>
    </source>
</evidence>
<evidence type="ECO:0000313" key="4">
    <source>
        <dbReference type="Proteomes" id="UP000247389"/>
    </source>
</evidence>
<comment type="caution">
    <text evidence="3">The sequence shown here is derived from an EMBL/GenBank/DDBJ whole genome shotgun (WGS) entry which is preliminary data.</text>
</comment>
<sequence length="456" mass="50393">MYKNISLKYGSDKAEIRLGELKTKRIIRANEDQKYFGDNLSSSGIQSPVDVQSITKNNYFSEDQDFNKIIQAALNNLIGSPKLRQLVNKGEKVTLVISDITRSWQNMSGFLPFLIEELKVGGVEFDDITVLSAAGSHRSHTESEKEELLGIYYNKIKFIDHDDKAEHEMEYLGETSFGTPVWINSEVVNTDRLVLTGGIVFHKLAGYAGGRKSLLPGTAAYESIMANHSLSLAENRGDGLKETVDSDLLENNPVHLDMMEAAEMIDVDFIFNVIPDGRGGIAAAVAGDLVEAHLEGCRITSDLFGIDLDEKAELVIASAGGFPKDMNLYQSSKALVNSVKAVKKGGYLILLADCSEGIGHPEVEDIIQNYNNNLEREDLLRREFTISRYVGYLITTEIKDINCILVSNIDADKLSTTEIKVVNSLGAALEIIEEVYEKLPPAYIMPDAANTLPLYR</sequence>
<dbReference type="PANTHER" id="PTHR33171">
    <property type="entry name" value="LAR_N DOMAIN-CONTAINING PROTEIN"/>
    <property type="match status" value="1"/>
</dbReference>
<dbReference type="InterPro" id="IPR018657">
    <property type="entry name" value="LarA-like_N"/>
</dbReference>
<feature type="domain" description="LarA-like N-terminal" evidence="1">
    <location>
        <begin position="45"/>
        <end position="235"/>
    </location>
</feature>
<organism evidence="3 4">
    <name type="scientific">Halanaerobium congolense</name>
    <dbReference type="NCBI Taxonomy" id="54121"/>
    <lineage>
        <taxon>Bacteria</taxon>
        <taxon>Bacillati</taxon>
        <taxon>Bacillota</taxon>
        <taxon>Clostridia</taxon>
        <taxon>Halanaerobiales</taxon>
        <taxon>Halanaerobiaceae</taxon>
        <taxon>Halanaerobium</taxon>
    </lineage>
</organism>
<accession>A0A318E8K8</accession>
<evidence type="ECO:0000313" key="3">
    <source>
        <dbReference type="EMBL" id="PXV65566.1"/>
    </source>
</evidence>
<dbReference type="AlphaFoldDB" id="A0A318E8K8"/>
<dbReference type="NCBIfam" id="NF033504">
    <property type="entry name" value="Ni_dep_LarA"/>
    <property type="match status" value="1"/>
</dbReference>
<dbReference type="GO" id="GO:0050043">
    <property type="term" value="F:lactate racemase activity"/>
    <property type="evidence" value="ECO:0007669"/>
    <property type="project" value="InterPro"/>
</dbReference>
<dbReference type="InterPro" id="IPR048068">
    <property type="entry name" value="LarA-like"/>
</dbReference>
<proteinExistence type="predicted"/>
<dbReference type="RefSeq" id="WP_110300924.1">
    <property type="nucleotide sequence ID" value="NZ_QICM01000013.1"/>
</dbReference>
<dbReference type="InterPro" id="IPR048520">
    <property type="entry name" value="LarA_C"/>
</dbReference>
<feature type="domain" description="Lactate racemase C-terminal" evidence="2">
    <location>
        <begin position="310"/>
        <end position="447"/>
    </location>
</feature>
<dbReference type="Proteomes" id="UP000247389">
    <property type="component" value="Unassembled WGS sequence"/>
</dbReference>
<dbReference type="Gene3D" id="3.90.226.30">
    <property type="match status" value="1"/>
</dbReference>
<dbReference type="Pfam" id="PF09861">
    <property type="entry name" value="Lar_N"/>
    <property type="match status" value="1"/>
</dbReference>
<gene>
    <name evidence="3" type="ORF">C8C78_11311</name>
</gene>
<evidence type="ECO:0000259" key="1">
    <source>
        <dbReference type="Pfam" id="PF09861"/>
    </source>
</evidence>
<protein>
    <submittedName>
        <fullName evidence="3">Nickel-dependent lactate racemase</fullName>
    </submittedName>
</protein>
<reference evidence="3 4" key="1">
    <citation type="submission" date="2018-04" db="EMBL/GenBank/DDBJ databases">
        <title>Subsurface microbial communities from deep shales in Ohio and West Virginia, USA.</title>
        <authorList>
            <person name="Wrighton K."/>
        </authorList>
    </citation>
    <scope>NUCLEOTIDE SEQUENCE [LARGE SCALE GENOMIC DNA]</scope>
    <source>
        <strain evidence="3 4">MSL28</strain>
    </source>
</reference>
<dbReference type="PANTHER" id="PTHR33171:SF17">
    <property type="entry name" value="LARA-LIKE N-TERMINAL DOMAIN-CONTAINING PROTEIN"/>
    <property type="match status" value="1"/>
</dbReference>
<dbReference type="InterPro" id="IPR047926">
    <property type="entry name" value="Ni_dep_LarA"/>
</dbReference>
<dbReference type="Gene3D" id="3.40.50.11440">
    <property type="match status" value="1"/>
</dbReference>